<dbReference type="GO" id="GO:0016020">
    <property type="term" value="C:membrane"/>
    <property type="evidence" value="ECO:0007669"/>
    <property type="project" value="UniProtKB-SubCell"/>
</dbReference>
<comment type="similarity">
    <text evidence="4">Belongs to the neutral sphingomyelinase family.</text>
</comment>
<dbReference type="OrthoDB" id="387657at2759"/>
<dbReference type="GO" id="GO:0004767">
    <property type="term" value="F:sphingomyelin phosphodiesterase activity"/>
    <property type="evidence" value="ECO:0007669"/>
    <property type="project" value="InterPro"/>
</dbReference>
<evidence type="ECO:0000256" key="10">
    <source>
        <dbReference type="ARBA" id="ARBA00022989"/>
    </source>
</evidence>
<evidence type="ECO:0000259" key="14">
    <source>
        <dbReference type="Pfam" id="PF03372"/>
    </source>
</evidence>
<evidence type="ECO:0000256" key="4">
    <source>
        <dbReference type="ARBA" id="ARBA00006335"/>
    </source>
</evidence>
<dbReference type="Pfam" id="PF03372">
    <property type="entry name" value="Exo_endo_phos"/>
    <property type="match status" value="1"/>
</dbReference>
<comment type="pathway">
    <text evidence="2">Lipid metabolism; sphingolipid metabolism.</text>
</comment>
<accession>J5R6C2</accession>
<keyword evidence="8" id="KW-0460">Magnesium</keyword>
<evidence type="ECO:0000313" key="15">
    <source>
        <dbReference type="EMBL" id="EJT50928.1"/>
    </source>
</evidence>
<evidence type="ECO:0000256" key="5">
    <source>
        <dbReference type="ARBA" id="ARBA00022692"/>
    </source>
</evidence>
<feature type="transmembrane region" description="Helical" evidence="13">
    <location>
        <begin position="355"/>
        <end position="376"/>
    </location>
</feature>
<dbReference type="Gene3D" id="3.60.10.10">
    <property type="entry name" value="Endonuclease/exonuclease/phosphatase"/>
    <property type="match status" value="1"/>
</dbReference>
<feature type="domain" description="Endonuclease/exonuclease/phosphatase" evidence="14">
    <location>
        <begin position="7"/>
        <end position="280"/>
    </location>
</feature>
<evidence type="ECO:0000256" key="11">
    <source>
        <dbReference type="ARBA" id="ARBA00023098"/>
    </source>
</evidence>
<dbReference type="VEuPathDB" id="FungiDB:A1Q1_07901"/>
<keyword evidence="10 13" id="KW-1133">Transmembrane helix</keyword>
<dbReference type="PANTHER" id="PTHR16320:SF24">
    <property type="entry name" value="PHOSPHODIESTERASE, PUTATIVE-RELATED"/>
    <property type="match status" value="1"/>
</dbReference>
<evidence type="ECO:0000256" key="3">
    <source>
        <dbReference type="ARBA" id="ARBA00004991"/>
    </source>
</evidence>
<dbReference type="SUPFAM" id="SSF56219">
    <property type="entry name" value="DNase I-like"/>
    <property type="match status" value="1"/>
</dbReference>
<evidence type="ECO:0000256" key="13">
    <source>
        <dbReference type="SAM" id="Phobius"/>
    </source>
</evidence>
<evidence type="ECO:0000256" key="2">
    <source>
        <dbReference type="ARBA" id="ARBA00004760"/>
    </source>
</evidence>
<dbReference type="GeneID" id="25991413"/>
<evidence type="ECO:0000256" key="9">
    <source>
        <dbReference type="ARBA" id="ARBA00022919"/>
    </source>
</evidence>
<dbReference type="PANTHER" id="PTHR16320">
    <property type="entry name" value="SPHINGOMYELINASE FAMILY MEMBER"/>
    <property type="match status" value="1"/>
</dbReference>
<dbReference type="HOGENOM" id="CLU_034001_2_0_1"/>
<evidence type="ECO:0000256" key="8">
    <source>
        <dbReference type="ARBA" id="ARBA00022842"/>
    </source>
</evidence>
<keyword evidence="9" id="KW-0746">Sphingolipid metabolism</keyword>
<keyword evidence="12 13" id="KW-0472">Membrane</keyword>
<dbReference type="InterPro" id="IPR036691">
    <property type="entry name" value="Endo/exonu/phosph_ase_sf"/>
</dbReference>
<dbReference type="AlphaFoldDB" id="J5R6C2"/>
<dbReference type="EMBL" id="ALBS01000080">
    <property type="protein sequence ID" value="EJT50928.1"/>
    <property type="molecule type" value="Genomic_DNA"/>
</dbReference>
<proteinExistence type="inferred from homology"/>
<comment type="caution">
    <text evidence="15">The sequence shown here is derived from an EMBL/GenBank/DDBJ whole genome shotgun (WGS) entry which is preliminary data.</text>
</comment>
<evidence type="ECO:0000313" key="16">
    <source>
        <dbReference type="Proteomes" id="UP000002748"/>
    </source>
</evidence>
<protein>
    <submittedName>
        <fullName evidence="15">Inositol phosphorylsphingolipid-phospholipase C</fullName>
    </submittedName>
</protein>
<organism evidence="15 16">
    <name type="scientific">Trichosporon asahii var. asahii (strain ATCC 90039 / CBS 2479 / JCM 2466 / KCTC 7840 / NBRC 103889/ NCYC 2677 / UAMH 7654)</name>
    <name type="common">Yeast</name>
    <dbReference type="NCBI Taxonomy" id="1186058"/>
    <lineage>
        <taxon>Eukaryota</taxon>
        <taxon>Fungi</taxon>
        <taxon>Dikarya</taxon>
        <taxon>Basidiomycota</taxon>
        <taxon>Agaricomycotina</taxon>
        <taxon>Tremellomycetes</taxon>
        <taxon>Trichosporonales</taxon>
        <taxon>Trichosporonaceae</taxon>
        <taxon>Trichosporon</taxon>
    </lineage>
</organism>
<dbReference type="GO" id="GO:0006665">
    <property type="term" value="P:sphingolipid metabolic process"/>
    <property type="evidence" value="ECO:0007669"/>
    <property type="project" value="UniProtKB-KW"/>
</dbReference>
<evidence type="ECO:0000256" key="1">
    <source>
        <dbReference type="ARBA" id="ARBA00004141"/>
    </source>
</evidence>
<dbReference type="InterPro" id="IPR005135">
    <property type="entry name" value="Endo/exonuclease/phosphatase"/>
</dbReference>
<dbReference type="KEGG" id="tasa:A1Q1_07901"/>
<dbReference type="Proteomes" id="UP000002748">
    <property type="component" value="Unassembled WGS sequence"/>
</dbReference>
<dbReference type="RefSeq" id="XP_014182360.1">
    <property type="nucleotide sequence ID" value="XM_014326885.1"/>
</dbReference>
<dbReference type="InterPro" id="IPR038772">
    <property type="entry name" value="Sph/SMPD2-like"/>
</dbReference>
<evidence type="ECO:0000256" key="6">
    <source>
        <dbReference type="ARBA" id="ARBA00022723"/>
    </source>
</evidence>
<evidence type="ECO:0000256" key="7">
    <source>
        <dbReference type="ARBA" id="ARBA00022801"/>
    </source>
</evidence>
<comment type="pathway">
    <text evidence="3">Sphingolipid metabolism.</text>
</comment>
<feature type="transmembrane region" description="Helical" evidence="13">
    <location>
        <begin position="382"/>
        <end position="407"/>
    </location>
</feature>
<sequence length="431" mass="47062">MAELKILTFNVCKDRPRRLRAIAASLRDSTYDIVCLQELWVHAEFRQFRDDVEGTFAYSRFFHTGALGSGLAVFSKYPIIESQALPYHLSGLPSHPVDGDFFVNKAAARVVVNVPGFGECEVWDTHMHAAGESGPETRQAHRISQAWQLSSECRKAVRGGRYVFCMGDFNSQPFSVPIALMKNHGGLKDSFREAHPGCDDAAPAGLSAEDALTTLGMTCDSPLNSWSAGKPIPASVLANGGKRLDYIFFAEPAGKPRLRVVRSDVVMTDLIDGTTSMSDHFGLASTFALDTSTASGRSEAQEQGRQAHPLAQVPYSDDEPAHTTGEGHGAEAQSIRKALGVMRDYYPEAARRSKIFVDITIACVLLEIALAVGSAWQPKSWIQPIFTVLAFAFGIAGATSLYIGWLWGRWERGLLDECVSEMENELAALRG</sequence>
<keyword evidence="7" id="KW-0378">Hydrolase</keyword>
<gene>
    <name evidence="15" type="ORF">A1Q1_07901</name>
</gene>
<name>J5R6C2_TRIAS</name>
<keyword evidence="11" id="KW-0443">Lipid metabolism</keyword>
<keyword evidence="5 13" id="KW-0812">Transmembrane</keyword>
<keyword evidence="6" id="KW-0479">Metal-binding</keyword>
<dbReference type="GO" id="GO:0046872">
    <property type="term" value="F:metal ion binding"/>
    <property type="evidence" value="ECO:0007669"/>
    <property type="project" value="UniProtKB-KW"/>
</dbReference>
<evidence type="ECO:0000256" key="12">
    <source>
        <dbReference type="ARBA" id="ARBA00023136"/>
    </source>
</evidence>
<reference evidence="15 16" key="1">
    <citation type="journal article" date="2012" name="Eukaryot. Cell">
        <title>Draft genome sequence of CBS 2479, the standard type strain of Trichosporon asahii.</title>
        <authorList>
            <person name="Yang R.Y."/>
            <person name="Li H.T."/>
            <person name="Zhu H."/>
            <person name="Zhou G.P."/>
            <person name="Wang M."/>
            <person name="Wang L."/>
        </authorList>
    </citation>
    <scope>NUCLEOTIDE SEQUENCE [LARGE SCALE GENOMIC DNA]</scope>
    <source>
        <strain evidence="16">ATCC 90039 / CBS 2479 / JCM 2466 / KCTC 7840 / NCYC 2677 / UAMH 7654</strain>
    </source>
</reference>
<comment type="subcellular location">
    <subcellularLocation>
        <location evidence="1">Membrane</location>
        <topology evidence="1">Multi-pass membrane protein</topology>
    </subcellularLocation>
</comment>